<dbReference type="InterPro" id="IPR015421">
    <property type="entry name" value="PyrdxlP-dep_Trfase_major"/>
</dbReference>
<name>A0A6B2LNC4_9EUKA</name>
<dbReference type="Gene3D" id="3.40.640.10">
    <property type="entry name" value="Type I PLP-dependent aspartate aminotransferase-like (Major domain)"/>
    <property type="match status" value="1"/>
</dbReference>
<keyword evidence="2" id="KW-0032">Aminotransferase</keyword>
<organism evidence="5">
    <name type="scientific">Arcella intermedia</name>
    <dbReference type="NCBI Taxonomy" id="1963864"/>
    <lineage>
        <taxon>Eukaryota</taxon>
        <taxon>Amoebozoa</taxon>
        <taxon>Tubulinea</taxon>
        <taxon>Elardia</taxon>
        <taxon>Arcellinida</taxon>
        <taxon>Sphaerothecina</taxon>
        <taxon>Arcellidae</taxon>
        <taxon>Arcella</taxon>
    </lineage>
</organism>
<proteinExistence type="predicted"/>
<dbReference type="PANTHER" id="PTHR42790">
    <property type="entry name" value="AMINOTRANSFERASE"/>
    <property type="match status" value="1"/>
</dbReference>
<evidence type="ECO:0000256" key="2">
    <source>
        <dbReference type="ARBA" id="ARBA00022576"/>
    </source>
</evidence>
<dbReference type="GO" id="GO:0008483">
    <property type="term" value="F:transaminase activity"/>
    <property type="evidence" value="ECO:0007669"/>
    <property type="project" value="UniProtKB-KW"/>
</dbReference>
<dbReference type="InterPro" id="IPR050859">
    <property type="entry name" value="Class-I_PLP-dep_aminotransf"/>
</dbReference>
<accession>A0A6B2LNC4</accession>
<dbReference type="EMBL" id="GIBP01009466">
    <property type="protein sequence ID" value="NDV38435.1"/>
    <property type="molecule type" value="Transcribed_RNA"/>
</dbReference>
<dbReference type="FunFam" id="3.90.1150.10:FF:000166">
    <property type="entry name" value="Kynurenine/alpha-aminoadipate aminotransferase, mitochondrial"/>
    <property type="match status" value="1"/>
</dbReference>
<dbReference type="Gene3D" id="3.90.1150.10">
    <property type="entry name" value="Aspartate Aminotransferase, domain 1"/>
    <property type="match status" value="1"/>
</dbReference>
<comment type="cofactor">
    <cofactor evidence="1">
        <name>pyridoxal 5'-phosphate</name>
        <dbReference type="ChEBI" id="CHEBI:597326"/>
    </cofactor>
</comment>
<protein>
    <recommendedName>
        <fullName evidence="6">Aminotransferase class I/classII domain-containing protein</fullName>
    </recommendedName>
</protein>
<evidence type="ECO:0000313" key="5">
    <source>
        <dbReference type="EMBL" id="NDV38435.1"/>
    </source>
</evidence>
<evidence type="ECO:0000256" key="4">
    <source>
        <dbReference type="ARBA" id="ARBA00022898"/>
    </source>
</evidence>
<keyword evidence="3" id="KW-0808">Transferase</keyword>
<sequence length="150" mass="16804">MQILQQACTMHTSGVSQAIVLTLLQHWGPEGLDKHIQKVQDFYISKRNFFDTFANLHLKDLCSWTTPSAGMFFWLRVHDCNDTNQLIQQEALQAGVLLLPGSIFSPSGEASPHVRAAFSTASLEDIEEAIKRFGALLRKHKPQKDAQKGN</sequence>
<dbReference type="InterPro" id="IPR015424">
    <property type="entry name" value="PyrdxlP-dep_Trfase"/>
</dbReference>
<dbReference type="PANTHER" id="PTHR42790:SF19">
    <property type="entry name" value="KYNURENINE_ALPHA-AMINOADIPATE AMINOTRANSFERASE, MITOCHONDRIAL"/>
    <property type="match status" value="1"/>
</dbReference>
<evidence type="ECO:0000256" key="1">
    <source>
        <dbReference type="ARBA" id="ARBA00001933"/>
    </source>
</evidence>
<dbReference type="InterPro" id="IPR015422">
    <property type="entry name" value="PyrdxlP-dep_Trfase_small"/>
</dbReference>
<evidence type="ECO:0000256" key="3">
    <source>
        <dbReference type="ARBA" id="ARBA00022679"/>
    </source>
</evidence>
<keyword evidence="4" id="KW-0663">Pyridoxal phosphate</keyword>
<dbReference type="GO" id="GO:1901605">
    <property type="term" value="P:alpha-amino acid metabolic process"/>
    <property type="evidence" value="ECO:0007669"/>
    <property type="project" value="TreeGrafter"/>
</dbReference>
<dbReference type="SUPFAM" id="SSF53383">
    <property type="entry name" value="PLP-dependent transferases"/>
    <property type="match status" value="1"/>
</dbReference>
<dbReference type="AlphaFoldDB" id="A0A6B2LNC4"/>
<evidence type="ECO:0008006" key="6">
    <source>
        <dbReference type="Google" id="ProtNLM"/>
    </source>
</evidence>
<reference evidence="5" key="1">
    <citation type="journal article" date="2020" name="J. Eukaryot. Microbiol.">
        <title>De novo Sequencing, Assembly and Annotation of the Transcriptome for the Free-Living Testate Amoeba Arcella intermedia.</title>
        <authorList>
            <person name="Ribeiro G.M."/>
            <person name="Porfirio-Sousa A.L."/>
            <person name="Maurer-Alcala X.X."/>
            <person name="Katz L.A."/>
            <person name="Lahr D.J.G."/>
        </authorList>
    </citation>
    <scope>NUCLEOTIDE SEQUENCE</scope>
</reference>